<evidence type="ECO:0000256" key="4">
    <source>
        <dbReference type="ARBA" id="ARBA00022692"/>
    </source>
</evidence>
<dbReference type="CDD" id="cd17321">
    <property type="entry name" value="MFS_MMR_MDR_like"/>
    <property type="match status" value="1"/>
</dbReference>
<dbReference type="Gene3D" id="1.20.1250.20">
    <property type="entry name" value="MFS general substrate transporter like domains"/>
    <property type="match status" value="1"/>
</dbReference>
<dbReference type="RefSeq" id="WP_129886264.1">
    <property type="nucleotide sequence ID" value="NZ_CP035758.1"/>
</dbReference>
<dbReference type="GO" id="GO:0005886">
    <property type="term" value="C:plasma membrane"/>
    <property type="evidence" value="ECO:0007669"/>
    <property type="project" value="UniProtKB-SubCell"/>
</dbReference>
<comment type="subcellular location">
    <subcellularLocation>
        <location evidence="1">Cell membrane</location>
        <topology evidence="1">Multi-pass membrane protein</topology>
    </subcellularLocation>
</comment>
<feature type="compositionally biased region" description="Polar residues" evidence="7">
    <location>
        <begin position="1"/>
        <end position="11"/>
    </location>
</feature>
<evidence type="ECO:0000256" key="6">
    <source>
        <dbReference type="ARBA" id="ARBA00023136"/>
    </source>
</evidence>
<feature type="transmembrane region" description="Helical" evidence="8">
    <location>
        <begin position="225"/>
        <end position="244"/>
    </location>
</feature>
<keyword evidence="5 8" id="KW-1133">Transmembrane helix</keyword>
<dbReference type="PROSITE" id="PS50850">
    <property type="entry name" value="MFS"/>
    <property type="match status" value="1"/>
</dbReference>
<dbReference type="PRINTS" id="PR01036">
    <property type="entry name" value="TCRTETB"/>
</dbReference>
<keyword evidence="2" id="KW-0813">Transport</keyword>
<dbReference type="Gene3D" id="1.20.1720.10">
    <property type="entry name" value="Multidrug resistance protein D"/>
    <property type="match status" value="1"/>
</dbReference>
<keyword evidence="4 8" id="KW-0812">Transmembrane</keyword>
<dbReference type="InterPro" id="IPR020846">
    <property type="entry name" value="MFS_dom"/>
</dbReference>
<evidence type="ECO:0000313" key="11">
    <source>
        <dbReference type="Proteomes" id="UP000290365"/>
    </source>
</evidence>
<evidence type="ECO:0000256" key="3">
    <source>
        <dbReference type="ARBA" id="ARBA00022475"/>
    </source>
</evidence>
<feature type="transmembrane region" description="Helical" evidence="8">
    <location>
        <begin position="484"/>
        <end position="506"/>
    </location>
</feature>
<gene>
    <name evidence="10" type="ORF">EPA93_06475</name>
</gene>
<feature type="transmembrane region" description="Helical" evidence="8">
    <location>
        <begin position="196"/>
        <end position="219"/>
    </location>
</feature>
<dbReference type="EMBL" id="CP035758">
    <property type="protein sequence ID" value="QBD75667.1"/>
    <property type="molecule type" value="Genomic_DNA"/>
</dbReference>
<dbReference type="Pfam" id="PF07690">
    <property type="entry name" value="MFS_1"/>
    <property type="match status" value="1"/>
</dbReference>
<dbReference type="PANTHER" id="PTHR42718">
    <property type="entry name" value="MAJOR FACILITATOR SUPERFAMILY MULTIDRUG TRANSPORTER MFSC"/>
    <property type="match status" value="1"/>
</dbReference>
<feature type="transmembrane region" description="Helical" evidence="8">
    <location>
        <begin position="256"/>
        <end position="274"/>
    </location>
</feature>
<dbReference type="InterPro" id="IPR004638">
    <property type="entry name" value="EmrB-like"/>
</dbReference>
<dbReference type="SUPFAM" id="SSF103473">
    <property type="entry name" value="MFS general substrate transporter"/>
    <property type="match status" value="2"/>
</dbReference>
<dbReference type="KEGG" id="kbs:EPA93_06475"/>
<dbReference type="AlphaFoldDB" id="A0A4P6JKF3"/>
<evidence type="ECO:0000256" key="5">
    <source>
        <dbReference type="ARBA" id="ARBA00022989"/>
    </source>
</evidence>
<keyword evidence="3" id="KW-1003">Cell membrane</keyword>
<feature type="transmembrane region" description="Helical" evidence="8">
    <location>
        <begin position="66"/>
        <end position="90"/>
    </location>
</feature>
<organism evidence="10 11">
    <name type="scientific">Ktedonosporobacter rubrisoli</name>
    <dbReference type="NCBI Taxonomy" id="2509675"/>
    <lineage>
        <taxon>Bacteria</taxon>
        <taxon>Bacillati</taxon>
        <taxon>Chloroflexota</taxon>
        <taxon>Ktedonobacteria</taxon>
        <taxon>Ktedonobacterales</taxon>
        <taxon>Ktedonosporobacteraceae</taxon>
        <taxon>Ktedonosporobacter</taxon>
    </lineage>
</organism>
<proteinExistence type="predicted"/>
<feature type="transmembrane region" description="Helical" evidence="8">
    <location>
        <begin position="412"/>
        <end position="434"/>
    </location>
</feature>
<feature type="transmembrane region" description="Helical" evidence="8">
    <location>
        <begin position="134"/>
        <end position="153"/>
    </location>
</feature>
<evidence type="ECO:0000259" key="9">
    <source>
        <dbReference type="PROSITE" id="PS50850"/>
    </source>
</evidence>
<dbReference type="InterPro" id="IPR036259">
    <property type="entry name" value="MFS_trans_sf"/>
</dbReference>
<dbReference type="Proteomes" id="UP000290365">
    <property type="component" value="Chromosome"/>
</dbReference>
<dbReference type="NCBIfam" id="TIGR00711">
    <property type="entry name" value="efflux_EmrB"/>
    <property type="match status" value="1"/>
</dbReference>
<feature type="transmembrane region" description="Helical" evidence="8">
    <location>
        <begin position="159"/>
        <end position="184"/>
    </location>
</feature>
<sequence>MDQHSDQQANIKNLALDNVSVPGWEPGSKENKRVSLEPQQSGQEKNMAASADQPLTASGSAPKLRWLTLAAASFGMFMVTLDTTIVNVALPQLQQTLGASMTGLQWTVDGYTLAFASLLLMTGALSDRLGSKRIFLSGLLIFTLTSALCALAPSLPVLIVARVLQGVGAAFLLPASLALITYAFSNARERANAIGIWAGIAAVAAAAGPVVGGFLVEGIGWRSVFFINVPVGLLGVLVTLFFVAETAMVKKRSLDLVGQVTGIVALAALTFALIEGGSLSWGAPLVLLALVLFVLTALAFILTEQRSQSPMLPLVLFRIPTFSAATAIGLLINFSFYGLLFLLSVFFQQVQGYSAWQTGLRLLPLTLINVVGTNLSGRIAGRVGARIPVTLGMLICALGVFAFLAFGESASYPLIVLFFVAIGLGSSLAVPALTSAHLGSVVREQAGIASGVLNASRQAGSVFGIAVLGSLLGSSTGQAALTGIHMALIVAGAALIISGVIAVFAIPHGADPEQMSEALVG</sequence>
<evidence type="ECO:0000256" key="1">
    <source>
        <dbReference type="ARBA" id="ARBA00004651"/>
    </source>
</evidence>
<feature type="domain" description="Major facilitator superfamily (MFS) profile" evidence="9">
    <location>
        <begin position="68"/>
        <end position="510"/>
    </location>
</feature>
<accession>A0A4P6JKF3</accession>
<dbReference type="PANTHER" id="PTHR42718:SF40">
    <property type="entry name" value="METHYLENOMYCIN A RESISTANCE PROTEIN"/>
    <property type="match status" value="1"/>
</dbReference>
<feature type="transmembrane region" description="Helical" evidence="8">
    <location>
        <begin position="446"/>
        <end position="472"/>
    </location>
</feature>
<feature type="transmembrane region" description="Helical" evidence="8">
    <location>
        <begin position="387"/>
        <end position="406"/>
    </location>
</feature>
<protein>
    <submittedName>
        <fullName evidence="10">DHA2 family efflux MFS transporter permease subunit</fullName>
    </submittedName>
</protein>
<feature type="transmembrane region" description="Helical" evidence="8">
    <location>
        <begin position="110"/>
        <end position="127"/>
    </location>
</feature>
<feature type="transmembrane region" description="Helical" evidence="8">
    <location>
        <begin position="322"/>
        <end position="347"/>
    </location>
</feature>
<evidence type="ECO:0000256" key="8">
    <source>
        <dbReference type="SAM" id="Phobius"/>
    </source>
</evidence>
<evidence type="ECO:0000256" key="7">
    <source>
        <dbReference type="SAM" id="MobiDB-lite"/>
    </source>
</evidence>
<keyword evidence="6 8" id="KW-0472">Membrane</keyword>
<dbReference type="InterPro" id="IPR011701">
    <property type="entry name" value="MFS"/>
</dbReference>
<feature type="transmembrane region" description="Helical" evidence="8">
    <location>
        <begin position="280"/>
        <end position="302"/>
    </location>
</feature>
<reference evidence="10 11" key="1">
    <citation type="submission" date="2019-01" db="EMBL/GenBank/DDBJ databases">
        <title>Ktedonosporobacter rubrisoli SCAWS-G2.</title>
        <authorList>
            <person name="Huang Y."/>
            <person name="Yan B."/>
        </authorList>
    </citation>
    <scope>NUCLEOTIDE SEQUENCE [LARGE SCALE GENOMIC DNA]</scope>
    <source>
        <strain evidence="10 11">SCAWS-G2</strain>
    </source>
</reference>
<dbReference type="GO" id="GO:0022857">
    <property type="term" value="F:transmembrane transporter activity"/>
    <property type="evidence" value="ECO:0007669"/>
    <property type="project" value="InterPro"/>
</dbReference>
<name>A0A4P6JKF3_KTERU</name>
<evidence type="ECO:0000313" key="10">
    <source>
        <dbReference type="EMBL" id="QBD75667.1"/>
    </source>
</evidence>
<keyword evidence="11" id="KW-1185">Reference proteome</keyword>
<evidence type="ECO:0000256" key="2">
    <source>
        <dbReference type="ARBA" id="ARBA00022448"/>
    </source>
</evidence>
<dbReference type="OrthoDB" id="146360at2"/>
<feature type="region of interest" description="Disordered" evidence="7">
    <location>
        <begin position="1"/>
        <end position="56"/>
    </location>
</feature>